<evidence type="ECO:0000313" key="10">
    <source>
        <dbReference type="EMBL" id="MBK1727252.1"/>
    </source>
</evidence>
<evidence type="ECO:0000256" key="9">
    <source>
        <dbReference type="RuleBase" id="RU004338"/>
    </source>
</evidence>
<accession>A0ABS1E821</accession>
<organism evidence="10 11">
    <name type="scientific">Halorhodospira neutriphila</name>
    <dbReference type="NCBI Taxonomy" id="168379"/>
    <lineage>
        <taxon>Bacteria</taxon>
        <taxon>Pseudomonadati</taxon>
        <taxon>Pseudomonadota</taxon>
        <taxon>Gammaproteobacteria</taxon>
        <taxon>Chromatiales</taxon>
        <taxon>Ectothiorhodospiraceae</taxon>
        <taxon>Halorhodospira</taxon>
    </lineage>
</organism>
<gene>
    <name evidence="10" type="ORF">CKO13_09525</name>
</gene>
<name>A0ABS1E821_9GAMM</name>
<dbReference type="InterPro" id="IPR036704">
    <property type="entry name" value="RraA/RraA-like_sf"/>
</dbReference>
<dbReference type="PANTHER" id="PTHR33254">
    <property type="entry name" value="4-HYDROXY-4-METHYL-2-OXOGLUTARATE ALDOLASE 3-RELATED"/>
    <property type="match status" value="1"/>
</dbReference>
<comment type="catalytic activity">
    <reaction evidence="1 9">
        <text>4-hydroxy-4-methyl-2-oxoglutarate = 2 pyruvate</text>
        <dbReference type="Rhea" id="RHEA:22748"/>
        <dbReference type="ChEBI" id="CHEBI:15361"/>
        <dbReference type="ChEBI" id="CHEBI:58276"/>
        <dbReference type="EC" id="4.1.3.17"/>
    </reaction>
</comment>
<comment type="caution">
    <text evidence="10">The sequence shown here is derived from an EMBL/GenBank/DDBJ whole genome shotgun (WGS) entry which is preliminary data.</text>
</comment>
<dbReference type="EC" id="4.1.1.112" evidence="9"/>
<evidence type="ECO:0000256" key="7">
    <source>
        <dbReference type="ARBA" id="ARBA00025046"/>
    </source>
</evidence>
<proteinExistence type="inferred from homology"/>
<dbReference type="RefSeq" id="WP_200260153.1">
    <property type="nucleotide sequence ID" value="NZ_NRSH01000119.1"/>
</dbReference>
<evidence type="ECO:0000256" key="4">
    <source>
        <dbReference type="ARBA" id="ARBA00011233"/>
    </source>
</evidence>
<evidence type="ECO:0000313" key="11">
    <source>
        <dbReference type="Proteomes" id="UP000738126"/>
    </source>
</evidence>
<keyword evidence="5 9" id="KW-0479">Metal-binding</keyword>
<dbReference type="SUPFAM" id="SSF89562">
    <property type="entry name" value="RraA-like"/>
    <property type="match status" value="1"/>
</dbReference>
<dbReference type="CDD" id="cd16841">
    <property type="entry name" value="RraA_family"/>
    <property type="match status" value="1"/>
</dbReference>
<evidence type="ECO:0000256" key="1">
    <source>
        <dbReference type="ARBA" id="ARBA00001342"/>
    </source>
</evidence>
<comment type="catalytic activity">
    <reaction evidence="8 9">
        <text>oxaloacetate + H(+) = pyruvate + CO2</text>
        <dbReference type="Rhea" id="RHEA:15641"/>
        <dbReference type="ChEBI" id="CHEBI:15361"/>
        <dbReference type="ChEBI" id="CHEBI:15378"/>
        <dbReference type="ChEBI" id="CHEBI:16452"/>
        <dbReference type="ChEBI" id="CHEBI:16526"/>
        <dbReference type="EC" id="4.1.1.112"/>
    </reaction>
</comment>
<dbReference type="PANTHER" id="PTHR33254:SF4">
    <property type="entry name" value="4-HYDROXY-4-METHYL-2-OXOGLUTARATE ALDOLASE 3-RELATED"/>
    <property type="match status" value="1"/>
</dbReference>
<dbReference type="InterPro" id="IPR005493">
    <property type="entry name" value="RraA/RraA-like"/>
</dbReference>
<dbReference type="NCBIfam" id="TIGR01935">
    <property type="entry name" value="NOT-MenG"/>
    <property type="match status" value="1"/>
</dbReference>
<comment type="cofactor">
    <cofactor evidence="2 9">
        <name>a divalent metal cation</name>
        <dbReference type="ChEBI" id="CHEBI:60240"/>
    </cofactor>
</comment>
<evidence type="ECO:0000256" key="2">
    <source>
        <dbReference type="ARBA" id="ARBA00001968"/>
    </source>
</evidence>
<dbReference type="Pfam" id="PF03737">
    <property type="entry name" value="RraA-like"/>
    <property type="match status" value="1"/>
</dbReference>
<comment type="subunit">
    <text evidence="4 9">Homotrimer.</text>
</comment>
<reference evidence="10 11" key="1">
    <citation type="journal article" date="2020" name="Microorganisms">
        <title>Osmotic Adaptation and Compatible Solute Biosynthesis of Phototrophic Bacteria as Revealed from Genome Analyses.</title>
        <authorList>
            <person name="Imhoff J.F."/>
            <person name="Rahn T."/>
            <person name="Kunzel S."/>
            <person name="Keller A."/>
            <person name="Neulinger S.C."/>
        </authorList>
    </citation>
    <scope>NUCLEOTIDE SEQUENCE [LARGE SCALE GENOMIC DNA]</scope>
    <source>
        <strain evidence="10 11">DSM 15116</strain>
    </source>
</reference>
<evidence type="ECO:0000256" key="6">
    <source>
        <dbReference type="ARBA" id="ARBA00023239"/>
    </source>
</evidence>
<dbReference type="EMBL" id="NRSH01000119">
    <property type="protein sequence ID" value="MBK1727252.1"/>
    <property type="molecule type" value="Genomic_DNA"/>
</dbReference>
<sequence>MAYLTTDLCDAYAEDPEVQLRVVNPMFLGFGGRRRFAGPVTTLKLFEDNVLVGETLREPGNGGVLVVDGGGSMRCALLGDRLAAAGRDNGWAGVVIYGCVRDSAELAGIDLGVQALNTHPLKSQKKGLGERDVSVSFAGVTLQPGEWIYVDEDGIVVADRQLSG</sequence>
<dbReference type="InterPro" id="IPR010203">
    <property type="entry name" value="RraA"/>
</dbReference>
<keyword evidence="11" id="KW-1185">Reference proteome</keyword>
<dbReference type="EC" id="4.1.3.17" evidence="9"/>
<comment type="similarity">
    <text evidence="3 9">Belongs to the class II aldolase/RraA-like family.</text>
</comment>
<comment type="function">
    <text evidence="7 9">Catalyzes the aldol cleavage of 4-hydroxy-4-methyl-2-oxoglutarate (HMG) into 2 molecules of pyruvate. Also contains a secondary oxaloacetate (OAA) decarboxylase activity due to the common pyruvate enolate transition state formed following C-C bond cleavage in the retro-aldol and decarboxylation reactions.</text>
</comment>
<dbReference type="Proteomes" id="UP000738126">
    <property type="component" value="Unassembled WGS sequence"/>
</dbReference>
<evidence type="ECO:0000256" key="8">
    <source>
        <dbReference type="ARBA" id="ARBA00047973"/>
    </source>
</evidence>
<protein>
    <recommendedName>
        <fullName evidence="9">4-hydroxy-4-methyl-2-oxoglutarate aldolase</fullName>
        <shortName evidence="9">HMG aldolase</shortName>
        <ecNumber evidence="9">4.1.1.112</ecNumber>
        <ecNumber evidence="9">4.1.3.17</ecNumber>
    </recommendedName>
    <alternativeName>
        <fullName evidence="9">Oxaloacetate decarboxylase</fullName>
    </alternativeName>
</protein>
<evidence type="ECO:0000256" key="5">
    <source>
        <dbReference type="ARBA" id="ARBA00022723"/>
    </source>
</evidence>
<dbReference type="NCBIfam" id="NF006875">
    <property type="entry name" value="PRK09372.1"/>
    <property type="match status" value="1"/>
</dbReference>
<keyword evidence="6 9" id="KW-0456">Lyase</keyword>
<evidence type="ECO:0000256" key="3">
    <source>
        <dbReference type="ARBA" id="ARBA00008621"/>
    </source>
</evidence>
<dbReference type="Gene3D" id="3.50.30.40">
    <property type="entry name" value="Ribonuclease E inhibitor RraA/RraA-like"/>
    <property type="match status" value="1"/>
</dbReference>